<reference evidence="3" key="1">
    <citation type="submission" date="2016-10" db="EMBL/GenBank/DDBJ databases">
        <authorList>
            <person name="Varghese N."/>
            <person name="Submissions S."/>
        </authorList>
    </citation>
    <scope>NUCLEOTIDE SEQUENCE [LARGE SCALE GENOMIC DNA]</scope>
    <source>
        <strain evidence="3">DSM 15363</strain>
    </source>
</reference>
<keyword evidence="1" id="KW-1133">Transmembrane helix</keyword>
<keyword evidence="1" id="KW-0472">Membrane</keyword>
<dbReference type="EMBL" id="FNCZ01000003">
    <property type="protein sequence ID" value="SDH58457.1"/>
    <property type="molecule type" value="Genomic_DNA"/>
</dbReference>
<feature type="transmembrane region" description="Helical" evidence="1">
    <location>
        <begin position="98"/>
        <end position="118"/>
    </location>
</feature>
<evidence type="ECO:0000313" key="2">
    <source>
        <dbReference type="EMBL" id="SDH58457.1"/>
    </source>
</evidence>
<feature type="transmembrane region" description="Helical" evidence="1">
    <location>
        <begin position="73"/>
        <end position="93"/>
    </location>
</feature>
<dbReference type="STRING" id="262004.SAMN04489796_103246"/>
<proteinExistence type="predicted"/>
<sequence>MDKQPQKLKKRKENSLSGDNSKLTRSAIVGTIIATVIASTPLLFLVHESVPDTLVWDTFFGTYESGLWESAQYAMWVYTGKIIPLILLAIWFFTCKHWWYHVLLVPIVMYTFQMITSVNAEFKNQDENQLLYLLPVLAIVVPSIYLIRAKMFNKINTADKTLEELEEEFMIKPKGVWGKIKQYF</sequence>
<protein>
    <submittedName>
        <fullName evidence="2">Uncharacterized protein</fullName>
    </submittedName>
</protein>
<dbReference type="Proteomes" id="UP000199492">
    <property type="component" value="Unassembled WGS sequence"/>
</dbReference>
<keyword evidence="3" id="KW-1185">Reference proteome</keyword>
<feature type="transmembrane region" description="Helical" evidence="1">
    <location>
        <begin position="130"/>
        <end position="147"/>
    </location>
</feature>
<gene>
    <name evidence="2" type="ORF">SAMN04489796_103246</name>
</gene>
<evidence type="ECO:0000313" key="3">
    <source>
        <dbReference type="Proteomes" id="UP000199492"/>
    </source>
</evidence>
<evidence type="ECO:0000256" key="1">
    <source>
        <dbReference type="SAM" id="Phobius"/>
    </source>
</evidence>
<name>A0A1G8DLB5_9FLAO</name>
<keyword evidence="1" id="KW-0812">Transmembrane</keyword>
<accession>A0A1G8DLB5</accession>
<dbReference type="AlphaFoldDB" id="A0A1G8DLB5"/>
<organism evidence="2 3">
    <name type="scientific">Winogradskyella thalassocola</name>
    <dbReference type="NCBI Taxonomy" id="262004"/>
    <lineage>
        <taxon>Bacteria</taxon>
        <taxon>Pseudomonadati</taxon>
        <taxon>Bacteroidota</taxon>
        <taxon>Flavobacteriia</taxon>
        <taxon>Flavobacteriales</taxon>
        <taxon>Flavobacteriaceae</taxon>
        <taxon>Winogradskyella</taxon>
    </lineage>
</organism>
<dbReference type="OrthoDB" id="1446731at2"/>
<feature type="transmembrane region" description="Helical" evidence="1">
    <location>
        <begin position="27"/>
        <end position="46"/>
    </location>
</feature>